<sequence length="148" mass="17020">MPDRTEARLDEPTNSWLTHWLTIRAERFPEWSAATGRADELDFSPESLLTLEQLVRRRIPTRDALHEPVDDDFVQGAIWYVGEIARRHRDAHWRYHPNRTGTSRNPYVGRPFVQQGGGGNDAIPLLELQAAVLSDETGVLLDRFEVFD</sequence>
<dbReference type="EMBL" id="JAZGQL010000005">
    <property type="protein sequence ID" value="MEE6306836.1"/>
    <property type="molecule type" value="Genomic_DNA"/>
</dbReference>
<reference evidence="1 2" key="1">
    <citation type="submission" date="2024-01" db="EMBL/GenBank/DDBJ databases">
        <title>Genome insights into Plantactinospora veratri sp. nov.</title>
        <authorList>
            <person name="Wang L."/>
        </authorList>
    </citation>
    <scope>NUCLEOTIDE SEQUENCE [LARGE SCALE GENOMIC DNA]</scope>
    <source>
        <strain evidence="1 2">NEAU-FHS4</strain>
    </source>
</reference>
<gene>
    <name evidence="1" type="ORF">V1634_08365</name>
</gene>
<comment type="caution">
    <text evidence="1">The sequence shown here is derived from an EMBL/GenBank/DDBJ whole genome shotgun (WGS) entry which is preliminary data.</text>
</comment>
<dbReference type="RefSeq" id="WP_331207163.1">
    <property type="nucleotide sequence ID" value="NZ_JAZGQL010000005.1"/>
</dbReference>
<evidence type="ECO:0000313" key="2">
    <source>
        <dbReference type="Proteomes" id="UP001339911"/>
    </source>
</evidence>
<keyword evidence="2" id="KW-1185">Reference proteome</keyword>
<organism evidence="1 2">
    <name type="scientific">Plantactinospora veratri</name>
    <dbReference type="NCBI Taxonomy" id="1436122"/>
    <lineage>
        <taxon>Bacteria</taxon>
        <taxon>Bacillati</taxon>
        <taxon>Actinomycetota</taxon>
        <taxon>Actinomycetes</taxon>
        <taxon>Micromonosporales</taxon>
        <taxon>Micromonosporaceae</taxon>
        <taxon>Plantactinospora</taxon>
    </lineage>
</organism>
<protein>
    <submittedName>
        <fullName evidence="1">Uncharacterized protein</fullName>
    </submittedName>
</protein>
<evidence type="ECO:0000313" key="1">
    <source>
        <dbReference type="EMBL" id="MEE6306836.1"/>
    </source>
</evidence>
<proteinExistence type="predicted"/>
<dbReference type="Proteomes" id="UP001339911">
    <property type="component" value="Unassembled WGS sequence"/>
</dbReference>
<name>A0ABU7SA71_9ACTN</name>
<accession>A0ABU7SA71</accession>